<sequence length="651" mass="72413">MMEKKKRRSLRNLLTIVFTCAIVMTFAGLIDKIVVNAAEDSICKVTVIVKDKETGNVINDATVIFTEYYRNSETQTYPEVKVTQNADGTYNVPYAYDSEYGTYYRYYAKARGYKDSTTLDRAGVPYGKTLEVNSPEIKVEEISLEKYPAATRLLNAIDDAENEIKNYVNTSDYDSDQVLEIEQIKNTYLKKINTILDSVEANEVTDDEVDKIISQLDDIVAEAKAELDKVATSQDNLNESYINMISFTTNTDERRDFSRREDEKTGKFEINLSLFDKGGMFSVTGNDPDTSVTWQAKQELYYEGYGRQPFEVIDNTYVKGKFLNQGVSPAAIPIAATLETGTVDCTVTFTKGGNEITVTFVLNILPRHINDVTVNCPEQVTLTRDENLNYNAVVTPVTSADETDKGYMVTIDTDDSSFNNYNIESKTPDVAIVNDDKEIIPSKAGKAEFEVTVAGYDDPVSFEIEFLLSDEEKQEIADAAKVENLIAALGTITLDKEANINAAKAAYVSLSDNAKKKVSAESLKTLETAQTTLTTLKEAAAKKAASATTATSATKQTTSTVKLSKVALKVKAGKKKVKLTWKKSSKASGYIIYRATKKNGKYKQIKVIKSWKKTTFTDKKVKSKKTYFYKIRPYKGKVKGPVSAAKKVKVK</sequence>
<dbReference type="RefSeq" id="WP_154580501.1">
    <property type="nucleotide sequence ID" value="NZ_VULP01000003.1"/>
</dbReference>
<evidence type="ECO:0000313" key="2">
    <source>
        <dbReference type="Proteomes" id="UP000433359"/>
    </source>
</evidence>
<dbReference type="SUPFAM" id="SSF49265">
    <property type="entry name" value="Fibronectin type III"/>
    <property type="match status" value="1"/>
</dbReference>
<comment type="caution">
    <text evidence="1">The sequence shown here is derived from an EMBL/GenBank/DDBJ whole genome shotgun (WGS) entry which is preliminary data.</text>
</comment>
<gene>
    <name evidence="1" type="ORF">FYJ25_02935</name>
</gene>
<accession>A0A6N7Y8Q2</accession>
<name>A0A6N7Y8Q2_9FIRM</name>
<organism evidence="1 2">
    <name type="scientific">Anaerobutyricum soehngenii</name>
    <dbReference type="NCBI Taxonomy" id="105843"/>
    <lineage>
        <taxon>Bacteria</taxon>
        <taxon>Bacillati</taxon>
        <taxon>Bacillota</taxon>
        <taxon>Clostridia</taxon>
        <taxon>Lachnospirales</taxon>
        <taxon>Lachnospiraceae</taxon>
        <taxon>Anaerobutyricum</taxon>
    </lineage>
</organism>
<dbReference type="InterPro" id="IPR036116">
    <property type="entry name" value="FN3_sf"/>
</dbReference>
<dbReference type="EMBL" id="VULP01000003">
    <property type="protein sequence ID" value="MSU81337.1"/>
    <property type="molecule type" value="Genomic_DNA"/>
</dbReference>
<dbReference type="InterPro" id="IPR013783">
    <property type="entry name" value="Ig-like_fold"/>
</dbReference>
<reference evidence="1 2" key="1">
    <citation type="submission" date="2019-08" db="EMBL/GenBank/DDBJ databases">
        <title>In-depth cultivation of the pig gut microbiome towards novel bacterial diversity and tailored functional studies.</title>
        <authorList>
            <person name="Wylensek D."/>
            <person name="Hitch T.C.A."/>
            <person name="Clavel T."/>
        </authorList>
    </citation>
    <scope>NUCLEOTIDE SEQUENCE [LARGE SCALE GENOMIC DNA]</scope>
    <source>
        <strain evidence="1 2">BSM-383-APC-4H</strain>
    </source>
</reference>
<dbReference type="AlphaFoldDB" id="A0A6N7Y8Q2"/>
<dbReference type="Gene3D" id="2.60.40.10">
    <property type="entry name" value="Immunoglobulins"/>
    <property type="match status" value="1"/>
</dbReference>
<evidence type="ECO:0008006" key="3">
    <source>
        <dbReference type="Google" id="ProtNLM"/>
    </source>
</evidence>
<protein>
    <recommendedName>
        <fullName evidence="3">Fibronectin type-III domain-containing protein</fullName>
    </recommendedName>
</protein>
<dbReference type="Proteomes" id="UP000433359">
    <property type="component" value="Unassembled WGS sequence"/>
</dbReference>
<evidence type="ECO:0000313" key="1">
    <source>
        <dbReference type="EMBL" id="MSU81337.1"/>
    </source>
</evidence>
<proteinExistence type="predicted"/>